<evidence type="ECO:0000313" key="1">
    <source>
        <dbReference type="EMBL" id="KAJ2764834.1"/>
    </source>
</evidence>
<sequence length="464" mass="52130">MPPSGKPPMPTRDEQMRMLSLYFQHVHPVFPILYKSHFLARALDRTQPGVPALMSAVFAAASTYLVREARTKGDLAQVRMQMYTHFQRAKMYLEEQYTCNTIASIQTLLLMSIYEQGTMSTRSWLYSGMAIRKAYDLGLHRDVGLPRHGGLAAISQPDTQIRQRAWWGCYVMDIMVSATLGRPTTIRDFTFDTPYPDDYGGDDDELLVNLPAAAAPAEKRRAHGAYYLDLLHIFGHILTEMYTCKPHSSYVARFCLQDLHSQTDQLVLLDNELREWAAALPPELQYPIDDMLAARPARCVYVALLHLVYNTAMILLHRPFIARIDAPPAADARGGSGSPSPLPSHSICTMSAQMISQIGQAFVRDSQVVIMPFLTFMMFTAGTMHLNNILVSADGATARRFLKRTLDVMSCLGAHWQVSYKCYTMLNTLVRTNRIVFDPVVDSTEAELQAIKSRAQVVAQVARD</sequence>
<reference evidence="1" key="1">
    <citation type="submission" date="2022-07" db="EMBL/GenBank/DDBJ databases">
        <title>Phylogenomic reconstructions and comparative analyses of Kickxellomycotina fungi.</title>
        <authorList>
            <person name="Reynolds N.K."/>
            <person name="Stajich J.E."/>
            <person name="Barry K."/>
            <person name="Grigoriev I.V."/>
            <person name="Crous P."/>
            <person name="Smith M.E."/>
        </authorList>
    </citation>
    <scope>NUCLEOTIDE SEQUENCE</scope>
    <source>
        <strain evidence="1">CBS 109366</strain>
    </source>
</reference>
<dbReference type="Proteomes" id="UP001140234">
    <property type="component" value="Unassembled WGS sequence"/>
</dbReference>
<proteinExistence type="predicted"/>
<organism evidence="1 2">
    <name type="scientific">Coemansia nantahalensis</name>
    <dbReference type="NCBI Taxonomy" id="2789366"/>
    <lineage>
        <taxon>Eukaryota</taxon>
        <taxon>Fungi</taxon>
        <taxon>Fungi incertae sedis</taxon>
        <taxon>Zoopagomycota</taxon>
        <taxon>Kickxellomycotina</taxon>
        <taxon>Kickxellomycetes</taxon>
        <taxon>Kickxellales</taxon>
        <taxon>Kickxellaceae</taxon>
        <taxon>Coemansia</taxon>
    </lineage>
</organism>
<evidence type="ECO:0000313" key="2">
    <source>
        <dbReference type="Proteomes" id="UP001140234"/>
    </source>
</evidence>
<dbReference type="EMBL" id="JANBUJ010002211">
    <property type="protein sequence ID" value="KAJ2764834.1"/>
    <property type="molecule type" value="Genomic_DNA"/>
</dbReference>
<comment type="caution">
    <text evidence="1">The sequence shown here is derived from an EMBL/GenBank/DDBJ whole genome shotgun (WGS) entry which is preliminary data.</text>
</comment>
<feature type="non-terminal residue" evidence="1">
    <location>
        <position position="464"/>
    </location>
</feature>
<gene>
    <name evidence="1" type="ORF">IWQ57_005017</name>
</gene>
<protein>
    <submittedName>
        <fullName evidence="1">Uncharacterized protein</fullName>
    </submittedName>
</protein>
<accession>A0ACC1JPN5</accession>
<name>A0ACC1JPN5_9FUNG</name>
<keyword evidence="2" id="KW-1185">Reference proteome</keyword>